<accession>W4JY23</accession>
<name>W4JY23_HETIT</name>
<dbReference type="GeneID" id="20666725"/>
<dbReference type="InParanoid" id="W4JY23"/>
<sequence>MTLEGAGPLQDLYNLTSNAVWTHFLTGFSRERNARFHIKHEKSVPLFNTSTSCPASALNAAPLNASLAVDVGIWVQAGVETGFNLSGFFPLIVTNFMLHADMNATLNGSVHVRADIEGSHDSGRISLLSRVPIPGVNIVILGVAMIGPSFEVLGELTADLAPALDLNVGLVYTAQNVHFVFPLSYGPSTGTFAPSDKSLAVSAGSMLNANANITAHVIPRLAFGIFTNLFNTSASVSLELDTFATLDLQGNVPHAASATGCAGPGAPPALPVQGCVDVSTGFDANGGADANFFGLFDKGGHVTLYKKKFELFSVSAVSAIARDSHRAPLTSPVLPRPAFF</sequence>
<dbReference type="OrthoDB" id="73875at2759"/>
<organism evidence="1 2">
    <name type="scientific">Heterobasidion irregulare (strain TC 32-1)</name>
    <dbReference type="NCBI Taxonomy" id="747525"/>
    <lineage>
        <taxon>Eukaryota</taxon>
        <taxon>Fungi</taxon>
        <taxon>Dikarya</taxon>
        <taxon>Basidiomycota</taxon>
        <taxon>Agaricomycotina</taxon>
        <taxon>Agaricomycetes</taxon>
        <taxon>Russulales</taxon>
        <taxon>Bondarzewiaceae</taxon>
        <taxon>Heterobasidion</taxon>
        <taxon>Heterobasidion annosum species complex</taxon>
    </lineage>
</organism>
<dbReference type="RefSeq" id="XP_009550408.1">
    <property type="nucleotide sequence ID" value="XM_009552113.1"/>
</dbReference>
<evidence type="ECO:0000313" key="2">
    <source>
        <dbReference type="Proteomes" id="UP000030671"/>
    </source>
</evidence>
<protein>
    <submittedName>
        <fullName evidence="1">Uncharacterized protein</fullName>
    </submittedName>
</protein>
<dbReference type="eggNOG" id="ENOG502SDII">
    <property type="taxonomic scope" value="Eukaryota"/>
</dbReference>
<evidence type="ECO:0000313" key="1">
    <source>
        <dbReference type="EMBL" id="ETW78438.1"/>
    </source>
</evidence>
<dbReference type="EMBL" id="KI925462">
    <property type="protein sequence ID" value="ETW78438.1"/>
    <property type="molecule type" value="Genomic_DNA"/>
</dbReference>
<dbReference type="HOGENOM" id="CLU_816510_0_0_1"/>
<gene>
    <name evidence="1" type="ORF">HETIRDRAFT_120964</name>
</gene>
<dbReference type="Proteomes" id="UP000030671">
    <property type="component" value="Unassembled WGS sequence"/>
</dbReference>
<dbReference type="KEGG" id="hir:HETIRDRAFT_120964"/>
<keyword evidence="2" id="KW-1185">Reference proteome</keyword>
<proteinExistence type="predicted"/>
<reference evidence="1 2" key="1">
    <citation type="journal article" date="2012" name="New Phytol.">
        <title>Insight into trade-off between wood decay and parasitism from the genome of a fungal forest pathogen.</title>
        <authorList>
            <person name="Olson A."/>
            <person name="Aerts A."/>
            <person name="Asiegbu F."/>
            <person name="Belbahri L."/>
            <person name="Bouzid O."/>
            <person name="Broberg A."/>
            <person name="Canback B."/>
            <person name="Coutinho P.M."/>
            <person name="Cullen D."/>
            <person name="Dalman K."/>
            <person name="Deflorio G."/>
            <person name="van Diepen L.T."/>
            <person name="Dunand C."/>
            <person name="Duplessis S."/>
            <person name="Durling M."/>
            <person name="Gonthier P."/>
            <person name="Grimwood J."/>
            <person name="Fossdal C.G."/>
            <person name="Hansson D."/>
            <person name="Henrissat B."/>
            <person name="Hietala A."/>
            <person name="Himmelstrand K."/>
            <person name="Hoffmeister D."/>
            <person name="Hogberg N."/>
            <person name="James T.Y."/>
            <person name="Karlsson M."/>
            <person name="Kohler A."/>
            <person name="Kues U."/>
            <person name="Lee Y.H."/>
            <person name="Lin Y.C."/>
            <person name="Lind M."/>
            <person name="Lindquist E."/>
            <person name="Lombard V."/>
            <person name="Lucas S."/>
            <person name="Lunden K."/>
            <person name="Morin E."/>
            <person name="Murat C."/>
            <person name="Park J."/>
            <person name="Raffaello T."/>
            <person name="Rouze P."/>
            <person name="Salamov A."/>
            <person name="Schmutz J."/>
            <person name="Solheim H."/>
            <person name="Stahlberg J."/>
            <person name="Velez H."/>
            <person name="de Vries R.P."/>
            <person name="Wiebenga A."/>
            <person name="Woodward S."/>
            <person name="Yakovlev I."/>
            <person name="Garbelotto M."/>
            <person name="Martin F."/>
            <person name="Grigoriev I.V."/>
            <person name="Stenlid J."/>
        </authorList>
    </citation>
    <scope>NUCLEOTIDE SEQUENCE [LARGE SCALE GENOMIC DNA]</scope>
    <source>
        <strain evidence="1 2">TC 32-1</strain>
    </source>
</reference>
<dbReference type="AlphaFoldDB" id="W4JY23"/>